<comment type="cofactor">
    <cofactor evidence="8">
        <name>[4Fe-4S] cluster</name>
        <dbReference type="ChEBI" id="CHEBI:49883"/>
    </cofactor>
    <text evidence="8">Binds 1 [4Fe-4S] cluster. The cluster is coordinated with 3 cysteines and an exchangeable S-adenosyl-L-methionine.</text>
</comment>
<dbReference type="CDD" id="cd01335">
    <property type="entry name" value="Radical_SAM"/>
    <property type="match status" value="1"/>
</dbReference>
<comment type="cofactor">
    <cofactor evidence="8">
        <name>S-adenosyl-L-methionine</name>
        <dbReference type="ChEBI" id="CHEBI:59789"/>
    </cofactor>
    <text evidence="8">Binds 1 S-adenosyl-L-methionine per subunit.</text>
</comment>
<comment type="caution">
    <text evidence="11">The sequence shown here is derived from an EMBL/GenBank/DDBJ whole genome shotgun (WGS) entry which is preliminary data.</text>
</comment>
<dbReference type="InterPro" id="IPR024924">
    <property type="entry name" value="7-CO-7-deazaguanine_synth-like"/>
</dbReference>
<name>A0ABW6AJ53_9BACT</name>
<keyword evidence="3 8" id="KW-0479">Metal-binding</keyword>
<dbReference type="PANTHER" id="PTHR42836:SF1">
    <property type="entry name" value="7-CARBOXY-7-DEAZAGUANINE SYNTHASE"/>
    <property type="match status" value="1"/>
</dbReference>
<evidence type="ECO:0000256" key="4">
    <source>
        <dbReference type="ARBA" id="ARBA00022842"/>
    </source>
</evidence>
<evidence type="ECO:0000256" key="7">
    <source>
        <dbReference type="ARBA" id="ARBA00023239"/>
    </source>
</evidence>
<keyword evidence="5 8" id="KW-0408">Iron</keyword>
<feature type="binding site" evidence="8">
    <location>
        <begin position="64"/>
        <end position="66"/>
    </location>
    <ligand>
        <name>S-adenosyl-L-methionine</name>
        <dbReference type="ChEBI" id="CHEBI:59789"/>
    </ligand>
</feature>
<feature type="binding site" evidence="8">
    <location>
        <begin position="143"/>
        <end position="145"/>
    </location>
    <ligand>
        <name>S-adenosyl-L-methionine</name>
        <dbReference type="ChEBI" id="CHEBI:59789"/>
    </ligand>
</feature>
<evidence type="ECO:0000313" key="12">
    <source>
        <dbReference type="Proteomes" id="UP001597512"/>
    </source>
</evidence>
<reference evidence="12" key="1">
    <citation type="journal article" date="2019" name="Int. J. Syst. Evol. Microbiol.">
        <title>The Global Catalogue of Microorganisms (GCM) 10K type strain sequencing project: providing services to taxonomists for standard genome sequencing and annotation.</title>
        <authorList>
            <consortium name="The Broad Institute Genomics Platform"/>
            <consortium name="The Broad Institute Genome Sequencing Center for Infectious Disease"/>
            <person name="Wu L."/>
            <person name="Ma J."/>
        </authorList>
    </citation>
    <scope>NUCLEOTIDE SEQUENCE [LARGE SCALE GENOMIC DNA]</scope>
    <source>
        <strain evidence="12">KCTC 52490</strain>
    </source>
</reference>
<feature type="region of interest" description="Disordered" evidence="9">
    <location>
        <begin position="1"/>
        <end position="21"/>
    </location>
</feature>
<feature type="domain" description="Radical SAM core" evidence="10">
    <location>
        <begin position="45"/>
        <end position="226"/>
    </location>
</feature>
<keyword evidence="7 8" id="KW-0456">Lyase</keyword>
<feature type="binding site" evidence="8">
    <location>
        <position position="101"/>
    </location>
    <ligand>
        <name>S-adenosyl-L-methionine</name>
        <dbReference type="ChEBI" id="CHEBI:59789"/>
    </ligand>
</feature>
<keyword evidence="8" id="KW-0671">Queuosine biosynthesis</keyword>
<evidence type="ECO:0000256" key="2">
    <source>
        <dbReference type="ARBA" id="ARBA00022691"/>
    </source>
</evidence>
<protein>
    <recommendedName>
        <fullName evidence="8">7-carboxy-7-deazaguanine synthase</fullName>
        <shortName evidence="8">CDG synthase</shortName>
        <ecNumber evidence="8">4.3.99.3</ecNumber>
    </recommendedName>
    <alternativeName>
        <fullName evidence="8">Queuosine biosynthesis protein QueE</fullName>
    </alternativeName>
</protein>
<dbReference type="SFLD" id="SFLDS00029">
    <property type="entry name" value="Radical_SAM"/>
    <property type="match status" value="1"/>
</dbReference>
<keyword evidence="4 8" id="KW-0460">Magnesium</keyword>
<dbReference type="RefSeq" id="WP_381500431.1">
    <property type="nucleotide sequence ID" value="NZ_JBHUOM010000002.1"/>
</dbReference>
<dbReference type="HAMAP" id="MF_00917">
    <property type="entry name" value="QueE"/>
    <property type="match status" value="1"/>
</dbReference>
<organism evidence="11 12">
    <name type="scientific">Spirosoma flavum</name>
    <dbReference type="NCBI Taxonomy" id="2048557"/>
    <lineage>
        <taxon>Bacteria</taxon>
        <taxon>Pseudomonadati</taxon>
        <taxon>Bacteroidota</taxon>
        <taxon>Cytophagia</taxon>
        <taxon>Cytophagales</taxon>
        <taxon>Cytophagaceae</taxon>
        <taxon>Spirosoma</taxon>
    </lineage>
</organism>
<comment type="cofactor">
    <cofactor evidence="8">
        <name>Mg(2+)</name>
        <dbReference type="ChEBI" id="CHEBI:18420"/>
    </cofactor>
</comment>
<dbReference type="PANTHER" id="PTHR42836">
    <property type="entry name" value="7-CARBOXY-7-DEAZAGUANINE SYNTHASE"/>
    <property type="match status" value="1"/>
</dbReference>
<feature type="binding site" evidence="8">
    <location>
        <position position="62"/>
    </location>
    <ligand>
        <name>[4Fe-4S] cluster</name>
        <dbReference type="ChEBI" id="CHEBI:49883"/>
        <note>4Fe-4S-S-AdoMet</note>
    </ligand>
</feature>
<gene>
    <name evidence="8" type="primary">queE</name>
    <name evidence="11" type="ORF">ACFS25_11900</name>
</gene>
<feature type="binding site" evidence="8">
    <location>
        <position position="65"/>
    </location>
    <ligand>
        <name>[4Fe-4S] cluster</name>
        <dbReference type="ChEBI" id="CHEBI:49883"/>
        <note>4Fe-4S-S-AdoMet</note>
    </ligand>
</feature>
<evidence type="ECO:0000256" key="5">
    <source>
        <dbReference type="ARBA" id="ARBA00023004"/>
    </source>
</evidence>
<dbReference type="InterPro" id="IPR007197">
    <property type="entry name" value="rSAM"/>
</dbReference>
<evidence type="ECO:0000256" key="6">
    <source>
        <dbReference type="ARBA" id="ARBA00023014"/>
    </source>
</evidence>
<evidence type="ECO:0000256" key="8">
    <source>
        <dbReference type="HAMAP-Rule" id="MF_00917"/>
    </source>
</evidence>
<evidence type="ECO:0000256" key="3">
    <source>
        <dbReference type="ARBA" id="ARBA00022723"/>
    </source>
</evidence>
<evidence type="ECO:0000256" key="9">
    <source>
        <dbReference type="SAM" id="MobiDB-lite"/>
    </source>
</evidence>
<dbReference type="PIRSF" id="PIRSF000370">
    <property type="entry name" value="QueE"/>
    <property type="match status" value="1"/>
</dbReference>
<comment type="pathway">
    <text evidence="8">Purine metabolism; 7-cyano-7-deazaguanine biosynthesis.</text>
</comment>
<feature type="binding site" evidence="8">
    <location>
        <position position="99"/>
    </location>
    <ligand>
        <name>substrate</name>
    </ligand>
</feature>
<feature type="binding site" evidence="8">
    <location>
        <position position="58"/>
    </location>
    <ligand>
        <name>[4Fe-4S] cluster</name>
        <dbReference type="ChEBI" id="CHEBI:49883"/>
        <note>4Fe-4S-S-AdoMet</note>
    </ligand>
</feature>
<dbReference type="Pfam" id="PF04055">
    <property type="entry name" value="Radical_SAM"/>
    <property type="match status" value="1"/>
</dbReference>
<keyword evidence="1 8" id="KW-0004">4Fe-4S</keyword>
<evidence type="ECO:0000313" key="11">
    <source>
        <dbReference type="EMBL" id="MFD2934488.1"/>
    </source>
</evidence>
<dbReference type="InterPro" id="IPR013785">
    <property type="entry name" value="Aldolase_TIM"/>
</dbReference>
<accession>A0ABW6AJ53</accession>
<comment type="caution">
    <text evidence="8">Lacks conserved residue(s) required for the propagation of feature annotation.</text>
</comment>
<proteinExistence type="inferred from homology"/>
<dbReference type="EC" id="4.3.99.3" evidence="8"/>
<dbReference type="Proteomes" id="UP001597512">
    <property type="component" value="Unassembled WGS sequence"/>
</dbReference>
<sequence length="226" mass="25236">MLLEQKQQTTQTHTNSTVDAATSAASTAALPVMEAFYTIQGEGAHTGRAAYFIRLGGCDVGCHWCDVKESWDANAHPKQSIDTIVDGALLYPGRMAVITGGEPLMHDLTDLTETLQAAGFRTNIETSGVCQAVTGSWDWICFSPKKFKKPNPAIYAKADELKVIIYNQSDFAFAESFVPYLRPDCKLFLQTEWSRSNEMLPRIVDYVKNHPQWQISLQTHKYLDIP</sequence>
<comment type="catalytic activity">
    <reaction evidence="8">
        <text>6-carboxy-5,6,7,8-tetrahydropterin + H(+) = 7-carboxy-7-carbaguanine + NH4(+)</text>
        <dbReference type="Rhea" id="RHEA:27974"/>
        <dbReference type="ChEBI" id="CHEBI:15378"/>
        <dbReference type="ChEBI" id="CHEBI:28938"/>
        <dbReference type="ChEBI" id="CHEBI:61032"/>
        <dbReference type="ChEBI" id="CHEBI:61036"/>
        <dbReference type="EC" id="4.3.99.3"/>
    </reaction>
</comment>
<evidence type="ECO:0000256" key="1">
    <source>
        <dbReference type="ARBA" id="ARBA00022485"/>
    </source>
</evidence>
<dbReference type="Gene3D" id="3.20.20.70">
    <property type="entry name" value="Aldolase class I"/>
    <property type="match status" value="1"/>
</dbReference>
<comment type="similarity">
    <text evidence="8">Belongs to the radical SAM superfamily. 7-carboxy-7-deazaguanine synthase family.</text>
</comment>
<feature type="compositionally biased region" description="Polar residues" evidence="9">
    <location>
        <begin position="1"/>
        <end position="19"/>
    </location>
</feature>
<dbReference type="SUPFAM" id="SSF102114">
    <property type="entry name" value="Radical SAM enzymes"/>
    <property type="match status" value="1"/>
</dbReference>
<feature type="binding site" evidence="8">
    <location>
        <position position="54"/>
    </location>
    <ligand>
        <name>substrate</name>
    </ligand>
</feature>
<keyword evidence="12" id="KW-1185">Reference proteome</keyword>
<keyword evidence="2 8" id="KW-0949">S-adenosyl-L-methionine</keyword>
<evidence type="ECO:0000259" key="10">
    <source>
        <dbReference type="PROSITE" id="PS51918"/>
    </source>
</evidence>
<feature type="binding site" evidence="8">
    <location>
        <position position="226"/>
    </location>
    <ligand>
        <name>substrate</name>
    </ligand>
</feature>
<dbReference type="InterPro" id="IPR058240">
    <property type="entry name" value="rSAM_sf"/>
</dbReference>
<comment type="subunit">
    <text evidence="8">Homodimer.</text>
</comment>
<dbReference type="PROSITE" id="PS51918">
    <property type="entry name" value="RADICAL_SAM"/>
    <property type="match status" value="1"/>
</dbReference>
<dbReference type="EMBL" id="JBHUOM010000002">
    <property type="protein sequence ID" value="MFD2934488.1"/>
    <property type="molecule type" value="Genomic_DNA"/>
</dbReference>
<keyword evidence="6 8" id="KW-0411">Iron-sulfur</keyword>
<feature type="binding site" evidence="8">
    <location>
        <begin position="39"/>
        <end position="41"/>
    </location>
    <ligand>
        <name>substrate</name>
    </ligand>
</feature>
<comment type="function">
    <text evidence="8">Catalyzes the complex heterocyclic radical-mediated conversion of 6-carboxy-5,6,7,8-tetrahydropterin (CPH4) to 7-carboxy-7-deazaguanine (CDG), a step common to the biosynthetic pathways of all 7-deazapurine-containing compounds.</text>
</comment>